<accession>A0A897N878</accession>
<dbReference type="EMBL" id="CP064788">
    <property type="protein sequence ID" value="QSG08651.1"/>
    <property type="molecule type" value="Genomic_DNA"/>
</dbReference>
<reference evidence="1 2" key="1">
    <citation type="submission" date="2020-11" db="EMBL/GenBank/DDBJ databases">
        <title>Carbohydrate-dependent, anaerobic sulfur respiration: A novel catabolism in halophilic archaea.</title>
        <authorList>
            <person name="Sorokin D.Y."/>
            <person name="Messina E."/>
            <person name="Smedile F."/>
            <person name="La Cono V."/>
            <person name="Hallsworth J.E."/>
            <person name="Yakimov M.M."/>
        </authorList>
    </citation>
    <scope>NUCLEOTIDE SEQUENCE [LARGE SCALE GENOMIC DNA]</scope>
    <source>
        <strain evidence="1 2">HSR12-2</strain>
    </source>
</reference>
<keyword evidence="2" id="KW-1185">Reference proteome</keyword>
<gene>
    <name evidence="1" type="ORF">HSR122_1253</name>
</gene>
<sequence>MVVRHCCVLLVSVIDRVRCRLRLASPFQIGRAVRVTHRSFQTVGT</sequence>
<evidence type="ECO:0000313" key="1">
    <source>
        <dbReference type="EMBL" id="QSG08651.1"/>
    </source>
</evidence>
<evidence type="ECO:0000313" key="2">
    <source>
        <dbReference type="Proteomes" id="UP000662973"/>
    </source>
</evidence>
<dbReference type="AlphaFoldDB" id="A0A897N878"/>
<dbReference type="KEGG" id="hds:HSR122_1253"/>
<protein>
    <submittedName>
        <fullName evidence="1">Uncharacterized protein</fullName>
    </submittedName>
</protein>
<proteinExistence type="predicted"/>
<name>A0A897N878_9EURY</name>
<organism evidence="1 2">
    <name type="scientific">Halapricum desulfuricans</name>
    <dbReference type="NCBI Taxonomy" id="2841257"/>
    <lineage>
        <taxon>Archaea</taxon>
        <taxon>Methanobacteriati</taxon>
        <taxon>Methanobacteriota</taxon>
        <taxon>Stenosarchaea group</taxon>
        <taxon>Halobacteria</taxon>
        <taxon>Halobacteriales</taxon>
        <taxon>Haloarculaceae</taxon>
        <taxon>Halapricum</taxon>
    </lineage>
</organism>
<dbReference type="Proteomes" id="UP000662973">
    <property type="component" value="Chromosome"/>
</dbReference>